<dbReference type="GO" id="GO:0046872">
    <property type="term" value="F:metal ion binding"/>
    <property type="evidence" value="ECO:0007669"/>
    <property type="project" value="UniProtKB-KW"/>
</dbReference>
<comment type="subcellular location">
    <subcellularLocation>
        <location evidence="1">Endomembrane system</location>
        <topology evidence="1">Multi-pass membrane protein</topology>
    </subcellularLocation>
</comment>
<evidence type="ECO:0000313" key="7">
    <source>
        <dbReference type="Proteomes" id="UP000274822"/>
    </source>
</evidence>
<feature type="transmembrane region" description="Helical" evidence="5">
    <location>
        <begin position="12"/>
        <end position="34"/>
    </location>
</feature>
<dbReference type="GO" id="GO:0016757">
    <property type="term" value="F:glycosyltransferase activity"/>
    <property type="evidence" value="ECO:0007669"/>
    <property type="project" value="UniProtKB-KW"/>
</dbReference>
<keyword evidence="5" id="KW-0472">Membrane</keyword>
<organism evidence="6 7">
    <name type="scientific">Jimgerdemannia flammicorona</name>
    <dbReference type="NCBI Taxonomy" id="994334"/>
    <lineage>
        <taxon>Eukaryota</taxon>
        <taxon>Fungi</taxon>
        <taxon>Fungi incertae sedis</taxon>
        <taxon>Mucoromycota</taxon>
        <taxon>Mucoromycotina</taxon>
        <taxon>Endogonomycetes</taxon>
        <taxon>Endogonales</taxon>
        <taxon>Endogonaceae</taxon>
        <taxon>Jimgerdemannia</taxon>
    </lineage>
</organism>
<dbReference type="GO" id="GO:0006488">
    <property type="term" value="P:dolichol-linked oligosaccharide biosynthetic process"/>
    <property type="evidence" value="ECO:0007669"/>
    <property type="project" value="InterPro"/>
</dbReference>
<keyword evidence="5" id="KW-1133">Transmembrane helix</keyword>
<feature type="transmembrane region" description="Helical" evidence="5">
    <location>
        <begin position="194"/>
        <end position="216"/>
    </location>
</feature>
<evidence type="ECO:0000256" key="3">
    <source>
        <dbReference type="ARBA" id="ARBA00022723"/>
    </source>
</evidence>
<reference evidence="6 7" key="1">
    <citation type="journal article" date="2018" name="New Phytol.">
        <title>Phylogenomics of Endogonaceae and evolution of mycorrhizas within Mucoromycota.</title>
        <authorList>
            <person name="Chang Y."/>
            <person name="Desiro A."/>
            <person name="Na H."/>
            <person name="Sandor L."/>
            <person name="Lipzen A."/>
            <person name="Clum A."/>
            <person name="Barry K."/>
            <person name="Grigoriev I.V."/>
            <person name="Martin F.M."/>
            <person name="Stajich J.E."/>
            <person name="Smith M.E."/>
            <person name="Bonito G."/>
            <person name="Spatafora J.W."/>
        </authorList>
    </citation>
    <scope>NUCLEOTIDE SEQUENCE [LARGE SCALE GENOMIC DNA]</scope>
    <source>
        <strain evidence="6 7">AD002</strain>
    </source>
</reference>
<proteinExistence type="predicted"/>
<evidence type="ECO:0000256" key="4">
    <source>
        <dbReference type="ARBA" id="ARBA00022842"/>
    </source>
</evidence>
<comment type="caution">
    <text evidence="6">The sequence shown here is derived from an EMBL/GenBank/DDBJ whole genome shotgun (WGS) entry which is preliminary data.</text>
</comment>
<keyword evidence="7" id="KW-1185">Reference proteome</keyword>
<dbReference type="GO" id="GO:0003975">
    <property type="term" value="F:UDP-N-acetylglucosamine-dolichyl-phosphate N-acetylglucosaminephosphotransferase activity"/>
    <property type="evidence" value="ECO:0007669"/>
    <property type="project" value="InterPro"/>
</dbReference>
<name>A0A433QZS7_9FUNG</name>
<dbReference type="UniPathway" id="UPA00378"/>
<feature type="transmembrane region" description="Helical" evidence="5">
    <location>
        <begin position="54"/>
        <end position="72"/>
    </location>
</feature>
<dbReference type="GO" id="GO:0016020">
    <property type="term" value="C:membrane"/>
    <property type="evidence" value="ECO:0007669"/>
    <property type="project" value="TreeGrafter"/>
</dbReference>
<evidence type="ECO:0000256" key="5">
    <source>
        <dbReference type="SAM" id="Phobius"/>
    </source>
</evidence>
<dbReference type="AlphaFoldDB" id="A0A433QZS7"/>
<keyword evidence="5" id="KW-0812">Transmembrane</keyword>
<sequence>MTMVAIFCTHSINILAGINGVEAGQSLIIAISVAANDLLFINGTDPASVEAHLLSLYFMLPFIGVTVSCARLRRRHLLLLRGHDFCRGWDSRPFQQDTPPLLLASDLQLPLLCAASLPSSRVPSPPDAAAERRHRPAGILARAAEKEARRHVRKADPVGLRDRGDCDGRVVETNNFTLINLLLVKLGPMSEGRVTAAVMVVQVMCSLLAFFVRAYIRSRNKNGESTSLLLHITFRDHISQQPNSRFRNLTSLSLMNRAADIKADDETLRRDQIPFWEGVAYSGPELNESLGIAHADIGVRAPL</sequence>
<dbReference type="GO" id="GO:0012505">
    <property type="term" value="C:endomembrane system"/>
    <property type="evidence" value="ECO:0007669"/>
    <property type="project" value="UniProtKB-SubCell"/>
</dbReference>
<keyword evidence="2" id="KW-0808">Transferase</keyword>
<evidence type="ECO:0000256" key="1">
    <source>
        <dbReference type="ARBA" id="ARBA00004127"/>
    </source>
</evidence>
<evidence type="ECO:0000313" key="6">
    <source>
        <dbReference type="EMBL" id="RUS35290.1"/>
    </source>
</evidence>
<keyword evidence="3" id="KW-0479">Metal-binding</keyword>
<dbReference type="InterPro" id="IPR033895">
    <property type="entry name" value="GPT"/>
</dbReference>
<dbReference type="EMBL" id="RBNJ01000151">
    <property type="protein sequence ID" value="RUS35290.1"/>
    <property type="molecule type" value="Genomic_DNA"/>
</dbReference>
<gene>
    <name evidence="6" type="ORF">BC938DRAFT_473163</name>
</gene>
<protein>
    <submittedName>
        <fullName evidence="6">Uncharacterized protein</fullName>
    </submittedName>
</protein>
<dbReference type="PANTHER" id="PTHR10571:SF0">
    <property type="entry name" value="UDP-N-ACETYLGLUCOSAMINE--DOLICHYL-PHOSPHATE N-ACETYLGLUCOSAMINEPHOSPHOTRANSFERASE"/>
    <property type="match status" value="1"/>
</dbReference>
<accession>A0A433QZS7</accession>
<keyword evidence="4" id="KW-0460">Magnesium</keyword>
<evidence type="ECO:0000256" key="2">
    <source>
        <dbReference type="ARBA" id="ARBA00022676"/>
    </source>
</evidence>
<keyword evidence="2" id="KW-0328">Glycosyltransferase</keyword>
<dbReference type="PANTHER" id="PTHR10571">
    <property type="entry name" value="UDP-N-ACETYLGLUCOSAMINE--DOLICHYL-PHOSPHATE N-ACETYLGLUCOSAMINEPHOSPHOTRANSFERASE"/>
    <property type="match status" value="1"/>
</dbReference>
<dbReference type="Proteomes" id="UP000274822">
    <property type="component" value="Unassembled WGS sequence"/>
</dbReference>